<feature type="transmembrane region" description="Helical" evidence="1">
    <location>
        <begin position="6"/>
        <end position="26"/>
    </location>
</feature>
<sequence length="107" mass="12848">MVLWGLYGWVSFLEACFWMGYVWDIFGIRLGYIWDTFGIRYGRNTNWRDTTDIALHEFPYSRIGMYGWIRMDTDGLTDTLRRYYPNSLFRALSSLFMTFTKCQKDTS</sequence>
<evidence type="ECO:0000256" key="1">
    <source>
        <dbReference type="SAM" id="Phobius"/>
    </source>
</evidence>
<keyword evidence="1" id="KW-0812">Transmembrane</keyword>
<protein>
    <submittedName>
        <fullName evidence="2">Uncharacterized protein</fullName>
    </submittedName>
</protein>
<evidence type="ECO:0000313" key="3">
    <source>
        <dbReference type="Proteomes" id="UP000799779"/>
    </source>
</evidence>
<gene>
    <name evidence="2" type="ORF">P154DRAFT_525426</name>
</gene>
<dbReference type="Proteomes" id="UP000799779">
    <property type="component" value="Unassembled WGS sequence"/>
</dbReference>
<name>A0A6A5W5Z4_9PLEO</name>
<proteinExistence type="predicted"/>
<keyword evidence="3" id="KW-1185">Reference proteome</keyword>
<evidence type="ECO:0000313" key="2">
    <source>
        <dbReference type="EMBL" id="KAF1996737.1"/>
    </source>
</evidence>
<dbReference type="AlphaFoldDB" id="A0A6A5W5Z4"/>
<dbReference type="EMBL" id="ML977622">
    <property type="protein sequence ID" value="KAF1996737.1"/>
    <property type="molecule type" value="Genomic_DNA"/>
</dbReference>
<accession>A0A6A5W5Z4</accession>
<reference evidence="2" key="1">
    <citation type="journal article" date="2020" name="Stud. Mycol.">
        <title>101 Dothideomycetes genomes: a test case for predicting lifestyles and emergence of pathogens.</title>
        <authorList>
            <person name="Haridas S."/>
            <person name="Albert R."/>
            <person name="Binder M."/>
            <person name="Bloem J."/>
            <person name="Labutti K."/>
            <person name="Salamov A."/>
            <person name="Andreopoulos B."/>
            <person name="Baker S."/>
            <person name="Barry K."/>
            <person name="Bills G."/>
            <person name="Bluhm B."/>
            <person name="Cannon C."/>
            <person name="Castanera R."/>
            <person name="Culley D."/>
            <person name="Daum C."/>
            <person name="Ezra D."/>
            <person name="Gonzalez J."/>
            <person name="Henrissat B."/>
            <person name="Kuo A."/>
            <person name="Liang C."/>
            <person name="Lipzen A."/>
            <person name="Lutzoni F."/>
            <person name="Magnuson J."/>
            <person name="Mondo S."/>
            <person name="Nolan M."/>
            <person name="Ohm R."/>
            <person name="Pangilinan J."/>
            <person name="Park H.-J."/>
            <person name="Ramirez L."/>
            <person name="Alfaro M."/>
            <person name="Sun H."/>
            <person name="Tritt A."/>
            <person name="Yoshinaga Y."/>
            <person name="Zwiers L.-H."/>
            <person name="Turgeon B."/>
            <person name="Goodwin S."/>
            <person name="Spatafora J."/>
            <person name="Crous P."/>
            <person name="Grigoriev I."/>
        </authorList>
    </citation>
    <scope>NUCLEOTIDE SEQUENCE</scope>
    <source>
        <strain evidence="2">CBS 123094</strain>
    </source>
</reference>
<organism evidence="2 3">
    <name type="scientific">Amniculicola lignicola CBS 123094</name>
    <dbReference type="NCBI Taxonomy" id="1392246"/>
    <lineage>
        <taxon>Eukaryota</taxon>
        <taxon>Fungi</taxon>
        <taxon>Dikarya</taxon>
        <taxon>Ascomycota</taxon>
        <taxon>Pezizomycotina</taxon>
        <taxon>Dothideomycetes</taxon>
        <taxon>Pleosporomycetidae</taxon>
        <taxon>Pleosporales</taxon>
        <taxon>Amniculicolaceae</taxon>
        <taxon>Amniculicola</taxon>
    </lineage>
</organism>
<keyword evidence="1" id="KW-1133">Transmembrane helix</keyword>
<keyword evidence="1" id="KW-0472">Membrane</keyword>